<dbReference type="GO" id="GO:0045202">
    <property type="term" value="C:synapse"/>
    <property type="evidence" value="ECO:0007669"/>
    <property type="project" value="GOC"/>
</dbReference>
<gene>
    <name evidence="10" type="primary">Cartpt_0</name>
    <name evidence="10" type="ORF">GTO95_0015047</name>
</gene>
<organism evidence="10 11">
    <name type="scientific">Atractosteus spatula</name>
    <name type="common">Alligator gar</name>
    <name type="synonym">Lepisosteus spatula</name>
    <dbReference type="NCBI Taxonomy" id="7917"/>
    <lineage>
        <taxon>Eukaryota</taxon>
        <taxon>Metazoa</taxon>
        <taxon>Chordata</taxon>
        <taxon>Craniata</taxon>
        <taxon>Vertebrata</taxon>
        <taxon>Euteleostomi</taxon>
        <taxon>Actinopterygii</taxon>
        <taxon>Neopterygii</taxon>
        <taxon>Holostei</taxon>
        <taxon>Semionotiformes</taxon>
        <taxon>Lepisosteidae</taxon>
        <taxon>Atractosteus</taxon>
    </lineage>
</organism>
<dbReference type="GO" id="GO:0007218">
    <property type="term" value="P:neuropeptide signaling pathway"/>
    <property type="evidence" value="ECO:0007669"/>
    <property type="project" value="UniProtKB-KW"/>
</dbReference>
<feature type="chain" id="PRO_5035248295" description="Cocaine- and amphetamine-regulated transcript protein" evidence="9">
    <location>
        <begin position="23"/>
        <end position="110"/>
    </location>
</feature>
<dbReference type="EMBL" id="JAAWVO010053019">
    <property type="protein sequence ID" value="MBN3320941.1"/>
    <property type="molecule type" value="Genomic_DNA"/>
</dbReference>
<dbReference type="Pfam" id="PF06373">
    <property type="entry name" value="CART"/>
    <property type="match status" value="1"/>
</dbReference>
<feature type="non-terminal residue" evidence="10">
    <location>
        <position position="1"/>
    </location>
</feature>
<comment type="similarity">
    <text evidence="2">Belongs to the CART family.</text>
</comment>
<keyword evidence="8" id="KW-0527">Neuropeptide</keyword>
<dbReference type="AlphaFoldDB" id="A0A8J7P067"/>
<evidence type="ECO:0000256" key="6">
    <source>
        <dbReference type="ARBA" id="ARBA00022894"/>
    </source>
</evidence>
<dbReference type="GO" id="GO:0005615">
    <property type="term" value="C:extracellular space"/>
    <property type="evidence" value="ECO:0007669"/>
    <property type="project" value="InterPro"/>
</dbReference>
<dbReference type="GO" id="GO:0009267">
    <property type="term" value="P:cellular response to starvation"/>
    <property type="evidence" value="ECO:0007669"/>
    <property type="project" value="InterPro"/>
</dbReference>
<name>A0A8J7P067_ATRSP</name>
<feature type="signal peptide" evidence="9">
    <location>
        <begin position="1"/>
        <end position="22"/>
    </location>
</feature>
<evidence type="ECO:0000256" key="2">
    <source>
        <dbReference type="ARBA" id="ARBA00005294"/>
    </source>
</evidence>
<dbReference type="InterPro" id="IPR009106">
    <property type="entry name" value="CART"/>
</dbReference>
<dbReference type="CDD" id="cd22741">
    <property type="entry name" value="CART_CTD-like"/>
    <property type="match status" value="1"/>
</dbReference>
<keyword evidence="7" id="KW-1015">Disulfide bond</keyword>
<keyword evidence="6" id="KW-0529">Neurotransmitter</keyword>
<protein>
    <recommendedName>
        <fullName evidence="3">Cocaine- and amphetamine-regulated transcript protein</fullName>
    </recommendedName>
</protein>
<keyword evidence="4" id="KW-0964">Secreted</keyword>
<evidence type="ECO:0000256" key="1">
    <source>
        <dbReference type="ARBA" id="ARBA00004613"/>
    </source>
</evidence>
<dbReference type="Gene3D" id="4.10.40.30">
    <property type="entry name" value="CART, C-terminal domain"/>
    <property type="match status" value="1"/>
</dbReference>
<evidence type="ECO:0000256" key="9">
    <source>
        <dbReference type="SAM" id="SignalP"/>
    </source>
</evidence>
<dbReference type="GO" id="GO:0007268">
    <property type="term" value="P:chemical synaptic transmission"/>
    <property type="evidence" value="ECO:0007669"/>
    <property type="project" value="UniProtKB-KW"/>
</dbReference>
<keyword evidence="5" id="KW-0165">Cleavage on pair of basic residues</keyword>
<dbReference type="PANTHER" id="PTHR16655">
    <property type="entry name" value="COCAINE AND AMPHETAMINE REGULATED TRANSCRIPT PROTEIN"/>
    <property type="match status" value="1"/>
</dbReference>
<evidence type="ECO:0000256" key="4">
    <source>
        <dbReference type="ARBA" id="ARBA00022525"/>
    </source>
</evidence>
<dbReference type="Proteomes" id="UP000736164">
    <property type="component" value="Unassembled WGS sequence"/>
</dbReference>
<keyword evidence="11" id="KW-1185">Reference proteome</keyword>
<comment type="caution">
    <text evidence="10">The sequence shown here is derived from an EMBL/GenBank/DDBJ whole genome shotgun (WGS) entry which is preliminary data.</text>
</comment>
<evidence type="ECO:0000256" key="5">
    <source>
        <dbReference type="ARBA" id="ARBA00022685"/>
    </source>
</evidence>
<evidence type="ECO:0000313" key="11">
    <source>
        <dbReference type="Proteomes" id="UP000736164"/>
    </source>
</evidence>
<dbReference type="PANTHER" id="PTHR16655:SF0">
    <property type="entry name" value="COCAINE- AND AMPHETAMINE-REGULATED TRANSCRIPT PROTEIN"/>
    <property type="match status" value="1"/>
</dbReference>
<comment type="subcellular location">
    <subcellularLocation>
        <location evidence="1">Secreted</location>
    </subcellularLocation>
</comment>
<sequence>MDSSRICLLTLFSAALFFSTNSQETELESRSLDHYSTKEDASNEKQLIEALQEVLEKLKNKGMPFYGKKYGQLPMCEAGEQCALRKGARIGKLCDCPRATSCNSFLLKCL</sequence>
<evidence type="ECO:0000256" key="7">
    <source>
        <dbReference type="ARBA" id="ARBA00023157"/>
    </source>
</evidence>
<proteinExistence type="inferred from homology"/>
<dbReference type="FunFam" id="4.10.40.30:FF:000001">
    <property type="entry name" value="Cocaine-and amphetamine-regulated transcript protein"/>
    <property type="match status" value="1"/>
</dbReference>
<dbReference type="GO" id="GO:0005184">
    <property type="term" value="F:neuropeptide hormone activity"/>
    <property type="evidence" value="ECO:0007669"/>
    <property type="project" value="InterPro"/>
</dbReference>
<dbReference type="SUPFAM" id="SSF64546">
    <property type="entry name" value="Satiety factor CART (cocaine and amphetamine regulated transcript)"/>
    <property type="match status" value="1"/>
</dbReference>
<dbReference type="GO" id="GO:0008343">
    <property type="term" value="P:adult feeding behavior"/>
    <property type="evidence" value="ECO:0007669"/>
    <property type="project" value="InterPro"/>
</dbReference>
<evidence type="ECO:0000256" key="8">
    <source>
        <dbReference type="ARBA" id="ARBA00023320"/>
    </source>
</evidence>
<evidence type="ECO:0000256" key="3">
    <source>
        <dbReference type="ARBA" id="ARBA00018493"/>
    </source>
</evidence>
<feature type="non-terminal residue" evidence="10">
    <location>
        <position position="110"/>
    </location>
</feature>
<accession>A0A8J7P067</accession>
<dbReference type="GO" id="GO:0032099">
    <property type="term" value="P:negative regulation of appetite"/>
    <property type="evidence" value="ECO:0007669"/>
    <property type="project" value="InterPro"/>
</dbReference>
<reference evidence="10" key="1">
    <citation type="journal article" date="2021" name="Cell">
        <title>Tracing the genetic footprints of vertebrate landing in non-teleost ray-finned fishes.</title>
        <authorList>
            <person name="Bi X."/>
            <person name="Wang K."/>
            <person name="Yang L."/>
            <person name="Pan H."/>
            <person name="Jiang H."/>
            <person name="Wei Q."/>
            <person name="Fang M."/>
            <person name="Yu H."/>
            <person name="Zhu C."/>
            <person name="Cai Y."/>
            <person name="He Y."/>
            <person name="Gan X."/>
            <person name="Zeng H."/>
            <person name="Yu D."/>
            <person name="Zhu Y."/>
            <person name="Jiang H."/>
            <person name="Qiu Q."/>
            <person name="Yang H."/>
            <person name="Zhang Y.E."/>
            <person name="Wang W."/>
            <person name="Zhu M."/>
            <person name="He S."/>
            <person name="Zhang G."/>
        </authorList>
    </citation>
    <scope>NUCLEOTIDE SEQUENCE</scope>
    <source>
        <strain evidence="10">Allg_001</strain>
    </source>
</reference>
<dbReference type="InterPro" id="IPR036722">
    <property type="entry name" value="CART_C_sf"/>
</dbReference>
<keyword evidence="9" id="KW-0732">Signal</keyword>
<dbReference type="GO" id="GO:0043410">
    <property type="term" value="P:positive regulation of MAPK cascade"/>
    <property type="evidence" value="ECO:0007669"/>
    <property type="project" value="InterPro"/>
</dbReference>
<evidence type="ECO:0000313" key="10">
    <source>
        <dbReference type="EMBL" id="MBN3320941.1"/>
    </source>
</evidence>